<feature type="site" description="Involved in the stabilization of negative charge on the oxyanion by the formation of the oxyanion hole" evidence="10">
    <location>
        <position position="122"/>
    </location>
</feature>
<comment type="pathway">
    <text evidence="10">Amino-acid biosynthesis; L-arginine biosynthesis; N(2)-acetyl-L-ornithine from L-glutamate: step 1/4.</text>
</comment>
<dbReference type="NCBIfam" id="TIGR00120">
    <property type="entry name" value="ArgJ"/>
    <property type="match status" value="1"/>
</dbReference>
<evidence type="ECO:0000313" key="11">
    <source>
        <dbReference type="EMBL" id="SFH54629.1"/>
    </source>
</evidence>
<sequence>MKSSNTLFKIIDNGSITSPKGFLASGIHTGVKENEQFDLALIYSKRKAVAAGVFTQNNAMAAPVIISKEILKRQSLKAIVINSGNANACTGKRGMEDAETIQKTIATFLDIDSTEVAVASTGVIGIPLPMDNIIEGIPEVVNRLSETGGKDAAQGIMTTDTINKEIAVEVELDGEIATIAGIAKGSGMIHPNMATMLGFITTDIVISPSYFQTILREITEDTFNMVTVDGDTSTNDSVIAMANGENGNREMNENHPQKDVFVQALQYVCEYLAKSIARDGEGASKFIEVEARGFITVSDARKAAKTIAGSNLVKTAIFGEDGNWGRMICSLGYSGVPFDMEKIKLNLSDGQGKSVSVLENGLPLDYDEEMVTTILKNKSVRIIVEANNGSSSATAWGCDLTYDYIKINGSYRS</sequence>
<feature type="binding site" evidence="10">
    <location>
        <position position="408"/>
    </location>
    <ligand>
        <name>substrate</name>
    </ligand>
</feature>
<dbReference type="RefSeq" id="WP_177208733.1">
    <property type="nucleotide sequence ID" value="NZ_FOQA01000001.1"/>
</dbReference>
<dbReference type="GO" id="GO:0004042">
    <property type="term" value="F:L-glutamate N-acetyltransferase activity"/>
    <property type="evidence" value="ECO:0007669"/>
    <property type="project" value="UniProtKB-UniRule"/>
</dbReference>
<dbReference type="Gene3D" id="3.60.70.12">
    <property type="entry name" value="L-amino peptidase D-ALA esterase/amidase"/>
    <property type="match status" value="1"/>
</dbReference>
<reference evidence="12" key="1">
    <citation type="submission" date="2016-10" db="EMBL/GenBank/DDBJ databases">
        <authorList>
            <person name="Varghese N."/>
            <person name="Submissions S."/>
        </authorList>
    </citation>
    <scope>NUCLEOTIDE SEQUENCE [LARGE SCALE GENOMIC DNA]</scope>
    <source>
        <strain evidence="12">Z-7934</strain>
    </source>
</reference>
<evidence type="ECO:0000256" key="9">
    <source>
        <dbReference type="ARBA" id="ARBA00049439"/>
    </source>
</evidence>
<evidence type="ECO:0000313" key="12">
    <source>
        <dbReference type="Proteomes" id="UP000199287"/>
    </source>
</evidence>
<feature type="site" description="Cleavage; by autolysis" evidence="10">
    <location>
        <begin position="194"/>
        <end position="195"/>
    </location>
</feature>
<evidence type="ECO:0000256" key="6">
    <source>
        <dbReference type="ARBA" id="ARBA00022813"/>
    </source>
</evidence>
<dbReference type="GO" id="GO:0005737">
    <property type="term" value="C:cytoplasm"/>
    <property type="evidence" value="ECO:0007669"/>
    <property type="project" value="UniProtKB-SubCell"/>
</dbReference>
<dbReference type="HAMAP" id="MF_01106">
    <property type="entry name" value="ArgJ"/>
    <property type="match status" value="1"/>
</dbReference>
<dbReference type="FunFam" id="3.10.20.340:FF:000001">
    <property type="entry name" value="Arginine biosynthesis bifunctional protein ArgJ, chloroplastic"/>
    <property type="match status" value="1"/>
</dbReference>
<feature type="binding site" evidence="10">
    <location>
        <position position="281"/>
    </location>
    <ligand>
        <name>substrate</name>
    </ligand>
</feature>
<comment type="subunit">
    <text evidence="2 10">Heterotetramer of two alpha and two beta chains.</text>
</comment>
<keyword evidence="10" id="KW-0963">Cytoplasm</keyword>
<name>A0A1I3AY21_9FIRM</name>
<organism evidence="11 12">
    <name type="scientific">Tindallia magadiensis</name>
    <dbReference type="NCBI Taxonomy" id="69895"/>
    <lineage>
        <taxon>Bacteria</taxon>
        <taxon>Bacillati</taxon>
        <taxon>Bacillota</taxon>
        <taxon>Clostridia</taxon>
        <taxon>Peptostreptococcales</taxon>
        <taxon>Tindalliaceae</taxon>
        <taxon>Tindallia</taxon>
    </lineage>
</organism>
<dbReference type="Gene3D" id="3.10.20.340">
    <property type="entry name" value="ArgJ beta chain, C-terminal domain"/>
    <property type="match status" value="1"/>
</dbReference>
<evidence type="ECO:0000256" key="2">
    <source>
        <dbReference type="ARBA" id="ARBA00011475"/>
    </source>
</evidence>
<accession>A0A1I3AY21</accession>
<evidence type="ECO:0000256" key="4">
    <source>
        <dbReference type="ARBA" id="ARBA00022605"/>
    </source>
</evidence>
<feature type="chain" id="PRO_5023384707" description="Arginine biosynthesis bifunctional protein ArgJ alpha chain" evidence="10">
    <location>
        <begin position="1"/>
        <end position="194"/>
    </location>
</feature>
<keyword evidence="12" id="KW-1185">Reference proteome</keyword>
<dbReference type="PANTHER" id="PTHR23100">
    <property type="entry name" value="ARGININE BIOSYNTHESIS BIFUNCTIONAL PROTEIN ARGJ"/>
    <property type="match status" value="1"/>
</dbReference>
<dbReference type="Pfam" id="PF01960">
    <property type="entry name" value="ArgJ"/>
    <property type="match status" value="1"/>
</dbReference>
<dbReference type="AlphaFoldDB" id="A0A1I3AY21"/>
<dbReference type="GO" id="GO:0004358">
    <property type="term" value="F:L-glutamate N-acetyltransferase activity, acting on acetyl-L-ornithine as donor"/>
    <property type="evidence" value="ECO:0007669"/>
    <property type="project" value="UniProtKB-UniRule"/>
</dbReference>
<dbReference type="EMBL" id="FOQA01000001">
    <property type="protein sequence ID" value="SFH54629.1"/>
    <property type="molecule type" value="Genomic_DNA"/>
</dbReference>
<keyword evidence="6 10" id="KW-0068">Autocatalytic cleavage</keyword>
<evidence type="ECO:0000256" key="5">
    <source>
        <dbReference type="ARBA" id="ARBA00022679"/>
    </source>
</evidence>
<feature type="binding site" evidence="10">
    <location>
        <position position="413"/>
    </location>
    <ligand>
        <name>substrate</name>
    </ligand>
</feature>
<gene>
    <name evidence="10" type="primary">argJ</name>
    <name evidence="11" type="ORF">SAMN05192551_101456</name>
</gene>
<feature type="chain" id="PRO_5023384706" description="Arginine biosynthesis bifunctional protein ArgJ beta chain" evidence="10">
    <location>
        <begin position="195"/>
        <end position="413"/>
    </location>
</feature>
<keyword evidence="7 10" id="KW-0511">Multifunctional enzyme</keyword>
<feature type="binding site" evidence="10">
    <location>
        <position position="184"/>
    </location>
    <ligand>
        <name>substrate</name>
    </ligand>
</feature>
<dbReference type="GO" id="GO:0006592">
    <property type="term" value="P:ornithine biosynthetic process"/>
    <property type="evidence" value="ECO:0007669"/>
    <property type="project" value="TreeGrafter"/>
</dbReference>
<comment type="function">
    <text evidence="10">Catalyzes two activities which are involved in the cyclic version of arginine biosynthesis: the synthesis of N-acetylglutamate from glutamate and acetyl-CoA as the acetyl donor, and of ornithine by transacetylation between N(2)-acetylornithine and glutamate.</text>
</comment>
<comment type="subcellular location">
    <subcellularLocation>
        <location evidence="10">Cytoplasm</location>
    </subcellularLocation>
</comment>
<keyword evidence="4 10" id="KW-0028">Amino-acid biosynthesis</keyword>
<dbReference type="EC" id="2.3.1.1" evidence="10"/>
<comment type="catalytic activity">
    <reaction evidence="9 10">
        <text>N(2)-acetyl-L-ornithine + L-glutamate = N-acetyl-L-glutamate + L-ornithine</text>
        <dbReference type="Rhea" id="RHEA:15349"/>
        <dbReference type="ChEBI" id="CHEBI:29985"/>
        <dbReference type="ChEBI" id="CHEBI:44337"/>
        <dbReference type="ChEBI" id="CHEBI:46911"/>
        <dbReference type="ChEBI" id="CHEBI:57805"/>
        <dbReference type="EC" id="2.3.1.35"/>
    </reaction>
</comment>
<feature type="binding site" evidence="10">
    <location>
        <position position="195"/>
    </location>
    <ligand>
        <name>substrate</name>
    </ligand>
</feature>
<feature type="active site" description="Nucleophile" evidence="10">
    <location>
        <position position="195"/>
    </location>
</feature>
<comment type="catalytic activity">
    <reaction evidence="10">
        <text>L-glutamate + acetyl-CoA = N-acetyl-L-glutamate + CoA + H(+)</text>
        <dbReference type="Rhea" id="RHEA:24292"/>
        <dbReference type="ChEBI" id="CHEBI:15378"/>
        <dbReference type="ChEBI" id="CHEBI:29985"/>
        <dbReference type="ChEBI" id="CHEBI:44337"/>
        <dbReference type="ChEBI" id="CHEBI:57287"/>
        <dbReference type="ChEBI" id="CHEBI:57288"/>
        <dbReference type="EC" id="2.3.1.1"/>
    </reaction>
</comment>
<dbReference type="InterPro" id="IPR002813">
    <property type="entry name" value="Arg_biosynth_ArgJ"/>
</dbReference>
<keyword evidence="5 10" id="KW-0808">Transferase</keyword>
<feature type="site" description="Involved in the stabilization of negative charge on the oxyanion by the formation of the oxyanion hole" evidence="10">
    <location>
        <position position="121"/>
    </location>
</feature>
<dbReference type="Proteomes" id="UP000199287">
    <property type="component" value="Unassembled WGS sequence"/>
</dbReference>
<evidence type="ECO:0000256" key="3">
    <source>
        <dbReference type="ARBA" id="ARBA00022571"/>
    </source>
</evidence>
<keyword evidence="8 10" id="KW-0012">Acyltransferase</keyword>
<dbReference type="SUPFAM" id="SSF56266">
    <property type="entry name" value="DmpA/ArgJ-like"/>
    <property type="match status" value="1"/>
</dbReference>
<dbReference type="NCBIfam" id="NF003802">
    <property type="entry name" value="PRK05388.1"/>
    <property type="match status" value="1"/>
</dbReference>
<comment type="pathway">
    <text evidence="10">Amino-acid biosynthesis; L-arginine biosynthesis; L-ornithine and N-acetyl-L-glutamate from L-glutamate and N(2)-acetyl-L-ornithine (cyclic): step 1/1.</text>
</comment>
<feature type="binding site" evidence="10">
    <location>
        <position position="158"/>
    </location>
    <ligand>
        <name>substrate</name>
    </ligand>
</feature>
<proteinExistence type="inferred from homology"/>
<dbReference type="InterPro" id="IPR042195">
    <property type="entry name" value="ArgJ_beta_C"/>
</dbReference>
<comment type="similarity">
    <text evidence="1 10">Belongs to the ArgJ family.</text>
</comment>
<evidence type="ECO:0000256" key="1">
    <source>
        <dbReference type="ARBA" id="ARBA00006774"/>
    </source>
</evidence>
<evidence type="ECO:0000256" key="7">
    <source>
        <dbReference type="ARBA" id="ARBA00023268"/>
    </source>
</evidence>
<evidence type="ECO:0000256" key="10">
    <source>
        <dbReference type="HAMAP-Rule" id="MF_01106"/>
    </source>
</evidence>
<dbReference type="EC" id="2.3.1.35" evidence="10"/>
<dbReference type="GO" id="GO:0006526">
    <property type="term" value="P:L-arginine biosynthetic process"/>
    <property type="evidence" value="ECO:0007669"/>
    <property type="project" value="UniProtKB-UniRule"/>
</dbReference>
<dbReference type="CDD" id="cd02152">
    <property type="entry name" value="OAT"/>
    <property type="match status" value="1"/>
</dbReference>
<dbReference type="UniPathway" id="UPA00068">
    <property type="reaction ID" value="UER00106"/>
</dbReference>
<dbReference type="STRING" id="69895.SAMN05192551_101456"/>
<keyword evidence="3 10" id="KW-0055">Arginine biosynthesis</keyword>
<dbReference type="FunFam" id="3.60.70.12:FF:000001">
    <property type="entry name" value="Arginine biosynthesis bifunctional protein ArgJ, chloroplastic"/>
    <property type="match status" value="1"/>
</dbReference>
<protein>
    <recommendedName>
        <fullName evidence="10">Arginine biosynthesis bifunctional protein ArgJ</fullName>
    </recommendedName>
    <domain>
        <recommendedName>
            <fullName evidence="10">Glutamate N-acetyltransferase</fullName>
            <ecNumber evidence="10">2.3.1.35</ecNumber>
        </recommendedName>
        <alternativeName>
            <fullName evidence="10">Ornithine acetyltransferase</fullName>
            <shortName evidence="10">OATase</shortName>
        </alternativeName>
        <alternativeName>
            <fullName evidence="10">Ornithine transacetylase</fullName>
        </alternativeName>
    </domain>
    <domain>
        <recommendedName>
            <fullName evidence="10">Amino-acid acetyltransferase</fullName>
            <ecNumber evidence="10">2.3.1.1</ecNumber>
        </recommendedName>
        <alternativeName>
            <fullName evidence="10">N-acetylglutamate synthase</fullName>
            <shortName evidence="10">AGSase</shortName>
        </alternativeName>
    </domain>
    <component>
        <recommendedName>
            <fullName evidence="10">Arginine biosynthesis bifunctional protein ArgJ alpha chain</fullName>
        </recommendedName>
    </component>
    <component>
        <recommendedName>
            <fullName evidence="10">Arginine biosynthesis bifunctional protein ArgJ beta chain</fullName>
        </recommendedName>
    </component>
</protein>
<dbReference type="PANTHER" id="PTHR23100:SF0">
    <property type="entry name" value="ARGININE BIOSYNTHESIS BIFUNCTIONAL PROTEIN ARGJ, MITOCHONDRIAL"/>
    <property type="match status" value="1"/>
</dbReference>
<evidence type="ECO:0000256" key="8">
    <source>
        <dbReference type="ARBA" id="ARBA00023315"/>
    </source>
</evidence>
<dbReference type="InterPro" id="IPR016117">
    <property type="entry name" value="ArgJ-like_dom_sf"/>
</dbReference>